<evidence type="ECO:0000256" key="3">
    <source>
        <dbReference type="ARBA" id="ARBA00022552"/>
    </source>
</evidence>
<feature type="compositionally biased region" description="Acidic residues" evidence="8">
    <location>
        <begin position="270"/>
        <end position="280"/>
    </location>
</feature>
<evidence type="ECO:0000256" key="6">
    <source>
        <dbReference type="ARBA" id="ARBA00029455"/>
    </source>
</evidence>
<organism evidence="9 10">
    <name type="scientific">Ophiocordyceps unilateralis</name>
    <name type="common">Zombie-ant fungus</name>
    <name type="synonym">Torrubia unilateralis</name>
    <dbReference type="NCBI Taxonomy" id="268505"/>
    <lineage>
        <taxon>Eukaryota</taxon>
        <taxon>Fungi</taxon>
        <taxon>Dikarya</taxon>
        <taxon>Ascomycota</taxon>
        <taxon>Pezizomycotina</taxon>
        <taxon>Sordariomycetes</taxon>
        <taxon>Hypocreomycetidae</taxon>
        <taxon>Hypocreales</taxon>
        <taxon>Ophiocordycipitaceae</taxon>
        <taxon>Ophiocordyceps</taxon>
    </lineage>
</organism>
<dbReference type="GO" id="GO:0006364">
    <property type="term" value="P:rRNA processing"/>
    <property type="evidence" value="ECO:0007669"/>
    <property type="project" value="UniProtKB-KW"/>
</dbReference>
<feature type="compositionally biased region" description="Acidic residues" evidence="8">
    <location>
        <begin position="320"/>
        <end position="335"/>
    </location>
</feature>
<dbReference type="GO" id="GO:0034457">
    <property type="term" value="C:Mpp10 complex"/>
    <property type="evidence" value="ECO:0007669"/>
    <property type="project" value="UniProtKB-UniRule"/>
</dbReference>
<feature type="compositionally biased region" description="Basic residues" evidence="8">
    <location>
        <begin position="355"/>
        <end position="364"/>
    </location>
</feature>
<evidence type="ECO:0000313" key="9">
    <source>
        <dbReference type="EMBL" id="PFH55968.1"/>
    </source>
</evidence>
<dbReference type="EMBL" id="LAZP02000702">
    <property type="protein sequence ID" value="PFH55968.1"/>
    <property type="molecule type" value="Genomic_DNA"/>
</dbReference>
<dbReference type="AlphaFoldDB" id="A0A2A9P3Q3"/>
<dbReference type="Pfam" id="PF04006">
    <property type="entry name" value="Mpp10"/>
    <property type="match status" value="1"/>
</dbReference>
<accession>A0A2A9P3Q3</accession>
<evidence type="ECO:0000256" key="1">
    <source>
        <dbReference type="ARBA" id="ARBA00004604"/>
    </source>
</evidence>
<feature type="compositionally biased region" description="Acidic residues" evidence="8">
    <location>
        <begin position="217"/>
        <end position="228"/>
    </location>
</feature>
<evidence type="ECO:0000256" key="4">
    <source>
        <dbReference type="ARBA" id="ARBA00023242"/>
    </source>
</evidence>
<dbReference type="OrthoDB" id="445326at2759"/>
<comment type="similarity">
    <text evidence="6 7">Belongs to the MPP10 family.</text>
</comment>
<keyword evidence="2 7" id="KW-0690">Ribosome biogenesis</keyword>
<feature type="region of interest" description="Disordered" evidence="8">
    <location>
        <begin position="625"/>
        <end position="686"/>
    </location>
</feature>
<keyword evidence="4 7" id="KW-0539">Nucleus</keyword>
<name>A0A2A9P3Q3_OPHUN</name>
<feature type="compositionally biased region" description="Basic and acidic residues" evidence="8">
    <location>
        <begin position="377"/>
        <end position="389"/>
    </location>
</feature>
<feature type="compositionally biased region" description="Acidic residues" evidence="8">
    <location>
        <begin position="390"/>
        <end position="399"/>
    </location>
</feature>
<feature type="compositionally biased region" description="Basic and acidic residues" evidence="8">
    <location>
        <begin position="193"/>
        <end position="216"/>
    </location>
</feature>
<dbReference type="PANTHER" id="PTHR17039">
    <property type="entry name" value="U3 SMALL NUCLEOLAR RIBONUCLEOPROTEIN PROTEIN MPP10"/>
    <property type="match status" value="1"/>
</dbReference>
<evidence type="ECO:0000256" key="2">
    <source>
        <dbReference type="ARBA" id="ARBA00022517"/>
    </source>
</evidence>
<feature type="compositionally biased region" description="Basic and acidic residues" evidence="8">
    <location>
        <begin position="229"/>
        <end position="242"/>
    </location>
</feature>
<sequence>MDTSPSLTSTSHTLTALPLPSRMGGSSGLMPAPDGLLSSLGPGRRHAFLRPSATIPSESLRMVKETLEGFAGQVVEQQQERRRKRKRADEVLKLSKVHVDGFQTGQVWQQAKRIIGGVLKFSEDVLGELEERGAVGVEDEEGMRGGGEVGLGLEGGQDDEEDEKSDSEEEDDDDDDDEPDSIQESEGEPLLSDEGKGDDVDNEPEGHSEVEDGVDAHDEDEDDDDDGDLIGKEEDYVEDPHGLNDGFFSIDNFNRQTQWLEEQDARGDAAADEDSDDEGIDWAADPFAPGKSRPSAGGPSADSDEDDDGPTFGDMALDGPDNESQDDAMDEDMDDGHELNANDIYYKDFFAPPPRKSKGKKPVKSVKFEAQPPAEADVERAMADVRRDLFDDESEDQESEAALSDASAGGGGRARRSTHERRQAKLADEIRKLEAASVAKREWMLSGEAGAADRPMDSLLEQDLDFEHVGKPVPVVTPEVNESIDELIKRRILAQDFDEVIRRRPDAESVPTGTRRGMVDIDDRKAEKSLAELYEDDHIKAADPEAHANEADAKLRREEAEVEALWKETCGRLDALSSWHYKPKPATAALSVVADVATVRMEDAQPGTAQAVAGESSRMAPHEVYRAGDDPVQPGEAPSTRGGAPQARAELSREDRARRRRRLRDKRKKAGGVAAAGQGESLAARRRRDTLAALKKGNVRVVNRRGEVTDVEGKKTKVAKGLSSVSLKL</sequence>
<feature type="compositionally biased region" description="Gly residues" evidence="8">
    <location>
        <begin position="144"/>
        <end position="155"/>
    </location>
</feature>
<comment type="subcellular location">
    <subcellularLocation>
        <location evidence="1 7">Nucleus</location>
        <location evidence="1 7">Nucleolus</location>
    </subcellularLocation>
</comment>
<dbReference type="GO" id="GO:0005732">
    <property type="term" value="C:sno(s)RNA-containing ribonucleoprotein complex"/>
    <property type="evidence" value="ECO:0007669"/>
    <property type="project" value="UniProtKB-UniRule"/>
</dbReference>
<dbReference type="Proteomes" id="UP000037136">
    <property type="component" value="Unassembled WGS sequence"/>
</dbReference>
<dbReference type="GO" id="GO:0032040">
    <property type="term" value="C:small-subunit processome"/>
    <property type="evidence" value="ECO:0007669"/>
    <property type="project" value="TreeGrafter"/>
</dbReference>
<dbReference type="InterPro" id="IPR012173">
    <property type="entry name" value="Mpp10"/>
</dbReference>
<dbReference type="PANTHER" id="PTHR17039:SF0">
    <property type="entry name" value="U3 SMALL NUCLEOLAR RIBONUCLEOPROTEIN PROTEIN MPP10"/>
    <property type="match status" value="1"/>
</dbReference>
<evidence type="ECO:0000256" key="7">
    <source>
        <dbReference type="PIRNR" id="PIRNR017300"/>
    </source>
</evidence>
<keyword evidence="3 7" id="KW-0698">rRNA processing</keyword>
<keyword evidence="10" id="KW-1185">Reference proteome</keyword>
<dbReference type="PIRSF" id="PIRSF017300">
    <property type="entry name" value="snoRNP_Mpp10"/>
    <property type="match status" value="1"/>
</dbReference>
<comment type="caution">
    <text evidence="9">The sequence shown here is derived from an EMBL/GenBank/DDBJ whole genome shotgun (WGS) entry which is preliminary data.</text>
</comment>
<feature type="region of interest" description="Disordered" evidence="8">
    <location>
        <begin position="133"/>
        <end position="428"/>
    </location>
</feature>
<feature type="compositionally biased region" description="Polar residues" evidence="8">
    <location>
        <begin position="251"/>
        <end position="260"/>
    </location>
</feature>
<protein>
    <recommendedName>
        <fullName evidence="7">U3 small nucleolar ribonucleoprotein protein MPP10</fullName>
    </recommendedName>
</protein>
<proteinExistence type="inferred from homology"/>
<reference evidence="9 10" key="2">
    <citation type="journal article" date="2017" name="Sci. Rep.">
        <title>Ant-infecting Ophiocordyceps genomes reveal a high diversity of potential behavioral manipulation genes and a possible major role for enterotoxins.</title>
        <authorList>
            <person name="de Bekker C."/>
            <person name="Ohm R.A."/>
            <person name="Evans H.C."/>
            <person name="Brachmann A."/>
            <person name="Hughes D.P."/>
        </authorList>
    </citation>
    <scope>NUCLEOTIDE SEQUENCE [LARGE SCALE GENOMIC DNA]</scope>
    <source>
        <strain evidence="9 10">SC16a</strain>
    </source>
</reference>
<feature type="region of interest" description="Disordered" evidence="8">
    <location>
        <begin position="1"/>
        <end position="43"/>
    </location>
</feature>
<feature type="compositionally biased region" description="Basic residues" evidence="8">
    <location>
        <begin position="658"/>
        <end position="670"/>
    </location>
</feature>
<feature type="compositionally biased region" description="Acidic residues" evidence="8">
    <location>
        <begin position="156"/>
        <end position="187"/>
    </location>
</feature>
<dbReference type="STRING" id="268505.A0A2A9P3Q3"/>
<evidence type="ECO:0000313" key="10">
    <source>
        <dbReference type="Proteomes" id="UP000037136"/>
    </source>
</evidence>
<keyword evidence="5 7" id="KW-0687">Ribonucleoprotein</keyword>
<gene>
    <name evidence="9" type="ORF">XA68_17318</name>
</gene>
<reference evidence="9 10" key="1">
    <citation type="journal article" date="2015" name="BMC Genomics">
        <title>Gene expression during zombie ant biting behavior reflects the complexity underlying fungal parasitic behavioral manipulation.</title>
        <authorList>
            <person name="de Bekker C."/>
            <person name="Ohm R.A."/>
            <person name="Loreto R.G."/>
            <person name="Sebastian A."/>
            <person name="Albert I."/>
            <person name="Merrow M."/>
            <person name="Brachmann A."/>
            <person name="Hughes D.P."/>
        </authorList>
    </citation>
    <scope>NUCLEOTIDE SEQUENCE [LARGE SCALE GENOMIC DNA]</scope>
    <source>
        <strain evidence="9 10">SC16a</strain>
    </source>
</reference>
<feature type="compositionally biased region" description="Low complexity" evidence="8">
    <location>
        <begin position="1"/>
        <end position="21"/>
    </location>
</feature>
<evidence type="ECO:0000256" key="5">
    <source>
        <dbReference type="ARBA" id="ARBA00023274"/>
    </source>
</evidence>
<comment type="function">
    <text evidence="7">Involved in nucleolar processing of pre-18S ribosomal RNA.</text>
</comment>
<evidence type="ECO:0000256" key="8">
    <source>
        <dbReference type="SAM" id="MobiDB-lite"/>
    </source>
</evidence>